<dbReference type="Proteomes" id="UP000011645">
    <property type="component" value="Unassembled WGS sequence"/>
</dbReference>
<evidence type="ECO:0000313" key="4">
    <source>
        <dbReference type="EMBL" id="ADJ14510.1"/>
    </source>
</evidence>
<accession>D8J9Y8</accession>
<dbReference type="EMBL" id="CP002062">
    <property type="protein sequence ID" value="ADJ14510.1"/>
    <property type="molecule type" value="Genomic_DNA"/>
</dbReference>
<evidence type="ECO:0000313" key="6">
    <source>
        <dbReference type="Proteomes" id="UP000000390"/>
    </source>
</evidence>
<dbReference type="PATRIC" id="fig|795797.18.peg.1119"/>
<evidence type="ECO:0000313" key="5">
    <source>
        <dbReference type="EMBL" id="ELY40083.1"/>
    </source>
</evidence>
<dbReference type="eggNOG" id="arCOG09337">
    <property type="taxonomic scope" value="Archaea"/>
</dbReference>
<reference evidence="4 6" key="1">
    <citation type="journal article" date="2010" name="J. Bacteriol.">
        <title>Complete genome sequence of Halalkalicoccus jeotgali B3(T), an extremely halophilic archaeon.</title>
        <authorList>
            <person name="Roh S.W."/>
            <person name="Nam Y.D."/>
            <person name="Nam S.H."/>
            <person name="Choi S.H."/>
            <person name="Park H.S."/>
            <person name="Bae J.W."/>
        </authorList>
    </citation>
    <scope>NUCLEOTIDE SEQUENCE [LARGE SCALE GENOMIC DNA]</scope>
    <source>
        <strain evidence="4">B3</strain>
        <strain evidence="6">DSM 18796 / CECT 7217 / JCM 14584 / KCTC 4019 / B3</strain>
    </source>
</reference>
<dbReference type="Proteomes" id="UP000000390">
    <property type="component" value="Chromosome"/>
</dbReference>
<feature type="domain" description="TraC-like" evidence="3">
    <location>
        <begin position="151"/>
        <end position="350"/>
    </location>
</feature>
<name>D8J9Y8_HALJB</name>
<dbReference type="RefSeq" id="WP_008414662.1">
    <property type="nucleotide sequence ID" value="NC_014297.1"/>
</dbReference>
<feature type="region of interest" description="Disordered" evidence="1">
    <location>
        <begin position="351"/>
        <end position="383"/>
    </location>
</feature>
<sequence>MASNSEQTQIEDLVESLHGKKNATRRNLDSLGTMGVMDFTDTDIAFSDILLLFGSLMTFLIVGNVVPDGRNWALLALGMSTLLIGTVVVGIYVSPPGMSFYKWLKCKKGFKFGSDYRSAHRGDSGRITKDSISTNGDRRALEDLTRVDGFAPQSDAVWRFDGALVGGVSIDPAELSLATQADWETAADELGDIVNSLSHSGELRNGSVKIDTEGVKRKFGDRLGDTDVRSNPNLQQNVSMYKDNLSNQMESKNASIRGFQMLAPVTMEEVQMQGHRVLGRLDEFPLVGSTIASLLASRDLTVPEIRYRQEQVMNGRRNSLKKNLAGITGCDADQLSMDDLISVLEESWTGERVVTEERDDRSLPLVTMSREYTETQGDMRSPDQLADDELDQQIISDLQRSAGTIEDVPEDNVDEDLGTASEPELSDESPGSTAPDEASLGKEYDSIEEAAAALVEEMEQSDTATEAADADAETKEAMS</sequence>
<dbReference type="KEGG" id="hje:HacjB3_05595"/>
<gene>
    <name evidence="4" type="ordered locus">HacjB3_05595</name>
    <name evidence="5" type="ORF">C497_03965</name>
</gene>
<evidence type="ECO:0000256" key="2">
    <source>
        <dbReference type="SAM" id="Phobius"/>
    </source>
</evidence>
<dbReference type="AlphaFoldDB" id="D8J9Y8"/>
<dbReference type="OrthoDB" id="299650at2157"/>
<feature type="compositionally biased region" description="Acidic residues" evidence="1">
    <location>
        <begin position="407"/>
        <end position="417"/>
    </location>
</feature>
<feature type="transmembrane region" description="Helical" evidence="2">
    <location>
        <begin position="72"/>
        <end position="93"/>
    </location>
</feature>
<keyword evidence="2" id="KW-0812">Transmembrane</keyword>
<evidence type="ECO:0000259" key="3">
    <source>
        <dbReference type="Pfam" id="PF26593"/>
    </source>
</evidence>
<feature type="transmembrane region" description="Helical" evidence="2">
    <location>
        <begin position="44"/>
        <end position="66"/>
    </location>
</feature>
<protein>
    <recommendedName>
        <fullName evidence="3">TraC-like domain-containing protein</fullName>
    </recommendedName>
</protein>
<dbReference type="EMBL" id="AOHV01000011">
    <property type="protein sequence ID" value="ELY40083.1"/>
    <property type="molecule type" value="Genomic_DNA"/>
</dbReference>
<proteinExistence type="predicted"/>
<dbReference type="GeneID" id="9418923"/>
<dbReference type="InterPro" id="IPR058596">
    <property type="entry name" value="TraC-like_dom"/>
</dbReference>
<dbReference type="Pfam" id="PF26593">
    <property type="entry name" value="TraC-like"/>
    <property type="match status" value="1"/>
</dbReference>
<evidence type="ECO:0000313" key="7">
    <source>
        <dbReference type="Proteomes" id="UP000011645"/>
    </source>
</evidence>
<feature type="region of interest" description="Disordered" evidence="1">
    <location>
        <begin position="399"/>
        <end position="479"/>
    </location>
</feature>
<keyword evidence="7" id="KW-1185">Reference proteome</keyword>
<evidence type="ECO:0000256" key="1">
    <source>
        <dbReference type="SAM" id="MobiDB-lite"/>
    </source>
</evidence>
<dbReference type="STRING" id="795797.HacjB3_05595"/>
<dbReference type="HOGENOM" id="CLU_569390_0_0_2"/>
<organism evidence="4 6">
    <name type="scientific">Halalkalicoccus jeotgali (strain DSM 18796 / CECT 7217 / JCM 14584 / KCTC 4019 / B3)</name>
    <dbReference type="NCBI Taxonomy" id="795797"/>
    <lineage>
        <taxon>Archaea</taxon>
        <taxon>Methanobacteriati</taxon>
        <taxon>Methanobacteriota</taxon>
        <taxon>Stenosarchaea group</taxon>
        <taxon>Halobacteria</taxon>
        <taxon>Halobacteriales</taxon>
        <taxon>Halococcaceae</taxon>
        <taxon>Halalkalicoccus</taxon>
    </lineage>
</organism>
<reference evidence="5 7" key="2">
    <citation type="journal article" date="2014" name="PLoS Genet.">
        <title>Phylogenetically driven sequencing of extremely halophilic archaea reveals strategies for static and dynamic osmo-response.</title>
        <authorList>
            <person name="Becker E.A."/>
            <person name="Seitzer P.M."/>
            <person name="Tritt A."/>
            <person name="Larsen D."/>
            <person name="Krusor M."/>
            <person name="Yao A.I."/>
            <person name="Wu D."/>
            <person name="Madern D."/>
            <person name="Eisen J.A."/>
            <person name="Darling A.E."/>
            <person name="Facciotti M.T."/>
        </authorList>
    </citation>
    <scope>NUCLEOTIDE SEQUENCE [LARGE SCALE GENOMIC DNA]</scope>
    <source>
        <strain evidence="5">B3</strain>
        <strain evidence="7">DSM 18796 / CECT 7217 / JCM 14584 / KCTC 4019 / B3</strain>
    </source>
</reference>
<keyword evidence="2" id="KW-0472">Membrane</keyword>
<feature type="compositionally biased region" description="Basic and acidic residues" evidence="1">
    <location>
        <begin position="353"/>
        <end position="362"/>
    </location>
</feature>
<keyword evidence="2" id="KW-1133">Transmembrane helix</keyword>